<evidence type="ECO:0000256" key="1">
    <source>
        <dbReference type="SAM" id="MobiDB-lite"/>
    </source>
</evidence>
<feature type="compositionally biased region" description="Basic and acidic residues" evidence="1">
    <location>
        <begin position="393"/>
        <end position="404"/>
    </location>
</feature>
<feature type="region of interest" description="Disordered" evidence="1">
    <location>
        <begin position="393"/>
        <end position="500"/>
    </location>
</feature>
<dbReference type="EMBL" id="AQGS01000059">
    <property type="protein sequence ID" value="EPS44074.1"/>
    <property type="molecule type" value="Genomic_DNA"/>
</dbReference>
<feature type="compositionally biased region" description="Pro residues" evidence="1">
    <location>
        <begin position="1"/>
        <end position="11"/>
    </location>
</feature>
<dbReference type="OMA" id="HDASKRC"/>
<organism evidence="2 3">
    <name type="scientific">Dactylellina haptotyla (strain CBS 200.50)</name>
    <name type="common">Nematode-trapping fungus</name>
    <name type="synonym">Monacrosporium haptotylum</name>
    <dbReference type="NCBI Taxonomy" id="1284197"/>
    <lineage>
        <taxon>Eukaryota</taxon>
        <taxon>Fungi</taxon>
        <taxon>Dikarya</taxon>
        <taxon>Ascomycota</taxon>
        <taxon>Pezizomycotina</taxon>
        <taxon>Orbiliomycetes</taxon>
        <taxon>Orbiliales</taxon>
        <taxon>Orbiliaceae</taxon>
        <taxon>Dactylellina</taxon>
    </lineage>
</organism>
<name>S8AMG2_DACHA</name>
<reference evidence="3" key="2">
    <citation type="submission" date="2013-04" db="EMBL/GenBank/DDBJ databases">
        <title>Genomic mechanisms accounting for the adaptation to parasitism in nematode-trapping fungi.</title>
        <authorList>
            <person name="Ahren D.G."/>
        </authorList>
    </citation>
    <scope>NUCLEOTIDE SEQUENCE [LARGE SCALE GENOMIC DNA]</scope>
    <source>
        <strain evidence="3">CBS 200.50</strain>
    </source>
</reference>
<feature type="compositionally biased region" description="Basic and acidic residues" evidence="1">
    <location>
        <begin position="426"/>
        <end position="439"/>
    </location>
</feature>
<evidence type="ECO:0000313" key="3">
    <source>
        <dbReference type="Proteomes" id="UP000015100"/>
    </source>
</evidence>
<accession>S8AMG2</accession>
<dbReference type="AlphaFoldDB" id="S8AMG2"/>
<sequence length="500" mass="55353">MDPADQPPPGIDEPGLTLMRGPDPKDKAPEYQRGPVPSYPAAAASSASTVKAQQTTTSEAVSSNSNNHDDDDDPPPPLQKRRTSSFEYHEDGPSQYDSLKLPPKGDKPLPPLYLELIRGKIREAERQLHFALLSNSTRDSHDASKRCSCALAELEYVRQKVHFPPPIQLLEARILRTTALTSLQYVSEAGDRILDAKKAEGLIQRAFQVLGELIDWEEVKQRGAAVEMLEEFLPMCYFGNNKSAPGGVETSGAAACTVPLDEIDGVEGSVEYTETMALWYQMMIDHARVTMTKAKWKERNYGKKEIKIENYAKAAKLIAVGLEGLEEVYEGLDHTDSEYLDYKKNGGDFLQQIMDIAVRALKQDELVEIIESTSKLDTEDIKLRIVKARMRASELEAEQKKREEEGEDDGLGPPKTPLGDEEEDADAAKDKGKGKAKAVDEEEISTVITPISPKPVSARDKGKGKAVILNNDDGEEKGLPSYSDAQKTRDEEDWVVIPKD</sequence>
<comment type="caution">
    <text evidence="2">The sequence shown here is derived from an EMBL/GenBank/DDBJ whole genome shotgun (WGS) entry which is preliminary data.</text>
</comment>
<reference evidence="2 3" key="1">
    <citation type="journal article" date="2013" name="PLoS Genet.">
        <title>Genomic mechanisms accounting for the adaptation to parasitism in nematode-trapping fungi.</title>
        <authorList>
            <person name="Meerupati T."/>
            <person name="Andersson K.M."/>
            <person name="Friman E."/>
            <person name="Kumar D."/>
            <person name="Tunlid A."/>
            <person name="Ahren D."/>
        </authorList>
    </citation>
    <scope>NUCLEOTIDE SEQUENCE [LARGE SCALE GENOMIC DNA]</scope>
    <source>
        <strain evidence="2 3">CBS 200.50</strain>
    </source>
</reference>
<keyword evidence="3" id="KW-1185">Reference proteome</keyword>
<dbReference type="Proteomes" id="UP000015100">
    <property type="component" value="Unassembled WGS sequence"/>
</dbReference>
<gene>
    <name evidence="2" type="ORF">H072_1926</name>
</gene>
<protein>
    <submittedName>
        <fullName evidence="2">Uncharacterized protein</fullName>
    </submittedName>
</protein>
<feature type="region of interest" description="Disordered" evidence="1">
    <location>
        <begin position="1"/>
        <end position="105"/>
    </location>
</feature>
<dbReference type="OrthoDB" id="5301515at2759"/>
<dbReference type="HOGENOM" id="CLU_555434_0_0_1"/>
<evidence type="ECO:0000313" key="2">
    <source>
        <dbReference type="EMBL" id="EPS44074.1"/>
    </source>
</evidence>
<feature type="compositionally biased region" description="Low complexity" evidence="1">
    <location>
        <begin position="41"/>
        <end position="58"/>
    </location>
</feature>
<proteinExistence type="predicted"/>